<reference evidence="7" key="1">
    <citation type="submission" date="2023-06" db="EMBL/GenBank/DDBJ databases">
        <title>Genome-scale phylogeny and comparative genomics of the fungal order Sordariales.</title>
        <authorList>
            <consortium name="Lawrence Berkeley National Laboratory"/>
            <person name="Hensen N."/>
            <person name="Bonometti L."/>
            <person name="Westerberg I."/>
            <person name="Brannstrom I.O."/>
            <person name="Guillou S."/>
            <person name="Cros-Aarteil S."/>
            <person name="Calhoun S."/>
            <person name="Haridas S."/>
            <person name="Kuo A."/>
            <person name="Mondo S."/>
            <person name="Pangilinan J."/>
            <person name="Riley R."/>
            <person name="Labutti K."/>
            <person name="Andreopoulos B."/>
            <person name="Lipzen A."/>
            <person name="Chen C."/>
            <person name="Yanf M."/>
            <person name="Daum C."/>
            <person name="Ng V."/>
            <person name="Clum A."/>
            <person name="Steindorff A."/>
            <person name="Ohm R."/>
            <person name="Martin F."/>
            <person name="Silar P."/>
            <person name="Natvig D."/>
            <person name="Lalanne C."/>
            <person name="Gautier V."/>
            <person name="Ament-Velasquez S.L."/>
            <person name="Kruys A."/>
            <person name="Hutchinson M.I."/>
            <person name="Powell A.J."/>
            <person name="Barry K."/>
            <person name="Miller A.N."/>
            <person name="Grigoriev I.V."/>
            <person name="Debuchy R."/>
            <person name="Gladieux P."/>
            <person name="Thoren M.H."/>
            <person name="Johannesson H."/>
        </authorList>
    </citation>
    <scope>NUCLEOTIDE SEQUENCE</scope>
    <source>
        <strain evidence="7">PSN4</strain>
    </source>
</reference>
<dbReference type="PANTHER" id="PTHR47424:SF3">
    <property type="entry name" value="REGULATORY PROTEIN GAL4"/>
    <property type="match status" value="1"/>
</dbReference>
<evidence type="ECO:0000256" key="5">
    <source>
        <dbReference type="SAM" id="MobiDB-lite"/>
    </source>
</evidence>
<accession>A0AAJ0BIB3</accession>
<dbReference type="GO" id="GO:0008270">
    <property type="term" value="F:zinc ion binding"/>
    <property type="evidence" value="ECO:0007669"/>
    <property type="project" value="InterPro"/>
</dbReference>
<evidence type="ECO:0000259" key="6">
    <source>
        <dbReference type="SMART" id="SM00906"/>
    </source>
</evidence>
<evidence type="ECO:0000256" key="1">
    <source>
        <dbReference type="ARBA" id="ARBA00023015"/>
    </source>
</evidence>
<dbReference type="GO" id="GO:0000978">
    <property type="term" value="F:RNA polymerase II cis-regulatory region sequence-specific DNA binding"/>
    <property type="evidence" value="ECO:0007669"/>
    <property type="project" value="TreeGrafter"/>
</dbReference>
<evidence type="ECO:0000313" key="8">
    <source>
        <dbReference type="Proteomes" id="UP001239445"/>
    </source>
</evidence>
<keyword evidence="3" id="KW-0804">Transcription</keyword>
<dbReference type="Pfam" id="PF04082">
    <property type="entry name" value="Fungal_trans"/>
    <property type="match status" value="1"/>
</dbReference>
<dbReference type="CDD" id="cd12148">
    <property type="entry name" value="fungal_TF_MHR"/>
    <property type="match status" value="1"/>
</dbReference>
<proteinExistence type="predicted"/>
<dbReference type="PANTHER" id="PTHR47424">
    <property type="entry name" value="REGULATORY PROTEIN GAL4"/>
    <property type="match status" value="1"/>
</dbReference>
<organism evidence="7 8">
    <name type="scientific">Echria macrotheca</name>
    <dbReference type="NCBI Taxonomy" id="438768"/>
    <lineage>
        <taxon>Eukaryota</taxon>
        <taxon>Fungi</taxon>
        <taxon>Dikarya</taxon>
        <taxon>Ascomycota</taxon>
        <taxon>Pezizomycotina</taxon>
        <taxon>Sordariomycetes</taxon>
        <taxon>Sordariomycetidae</taxon>
        <taxon>Sordariales</taxon>
        <taxon>Schizotheciaceae</taxon>
        <taxon>Echria</taxon>
    </lineage>
</organism>
<feature type="compositionally biased region" description="Low complexity" evidence="5">
    <location>
        <begin position="27"/>
        <end position="40"/>
    </location>
</feature>
<feature type="domain" description="Xylanolytic transcriptional activator regulatory" evidence="6">
    <location>
        <begin position="246"/>
        <end position="320"/>
    </location>
</feature>
<keyword evidence="8" id="KW-1185">Reference proteome</keyword>
<protein>
    <submittedName>
        <fullName evidence="7">Activator of stress genes 1</fullName>
    </submittedName>
</protein>
<keyword evidence="1" id="KW-0805">Transcription regulation</keyword>
<dbReference type="GO" id="GO:0005634">
    <property type="term" value="C:nucleus"/>
    <property type="evidence" value="ECO:0007669"/>
    <property type="project" value="TreeGrafter"/>
</dbReference>
<feature type="region of interest" description="Disordered" evidence="5">
    <location>
        <begin position="19"/>
        <end position="57"/>
    </location>
</feature>
<name>A0AAJ0BIB3_9PEZI</name>
<dbReference type="GO" id="GO:0000981">
    <property type="term" value="F:DNA-binding transcription factor activity, RNA polymerase II-specific"/>
    <property type="evidence" value="ECO:0007669"/>
    <property type="project" value="TreeGrafter"/>
</dbReference>
<dbReference type="InterPro" id="IPR007219">
    <property type="entry name" value="XnlR_reg_dom"/>
</dbReference>
<dbReference type="EMBL" id="MU839832">
    <property type="protein sequence ID" value="KAK1756351.1"/>
    <property type="molecule type" value="Genomic_DNA"/>
</dbReference>
<evidence type="ECO:0000256" key="2">
    <source>
        <dbReference type="ARBA" id="ARBA00023125"/>
    </source>
</evidence>
<comment type="caution">
    <text evidence="7">The sequence shown here is derived from an EMBL/GenBank/DDBJ whole genome shotgun (WGS) entry which is preliminary data.</text>
</comment>
<dbReference type="GO" id="GO:0006351">
    <property type="term" value="P:DNA-templated transcription"/>
    <property type="evidence" value="ECO:0007669"/>
    <property type="project" value="InterPro"/>
</dbReference>
<dbReference type="GO" id="GO:0000435">
    <property type="term" value="P:positive regulation of transcription from RNA polymerase II promoter by galactose"/>
    <property type="evidence" value="ECO:0007669"/>
    <property type="project" value="TreeGrafter"/>
</dbReference>
<keyword evidence="4" id="KW-0539">Nucleus</keyword>
<keyword evidence="2" id="KW-0238">DNA-binding</keyword>
<dbReference type="SMART" id="SM00906">
    <property type="entry name" value="Fungal_trans"/>
    <property type="match status" value="1"/>
</dbReference>
<sequence>MPASSSAITLADLERRVRQLETQARQDTSADVSSTSDTSVPIPQGQTPATRNSDSEDALDEILPTSGFMRQAANAASPRAQESEPPAPVIINAPPSALPHGLGFSMERQDPTPEMFDHQQVVLPPKSFADELVRWYWHHIHSLYPLLHRPSFEAEYKKLYSPQDSRKKQSFDDLVFLAVFNIVLALGCQRNESISPAQQGFHAEEFYRRSLRLISLEDLDTSSLSLIQLFVLRGIYLYFTTRADRCWIVLGAGIRMAIGMGLNNAGPKKVSSQLEREMRRRIWYCGCVTMDQVVSTLFGRPTMIYSQINNAPLPLYIDDQYLSSTHEGRQPEKTPARVAHSIYSLGLIQTLDDMRAEVLAGRRKASNGPSGNADVLPDSGNLLRIYSRLEDQLNNAPAHLQPDADYASMPVTEDDIACFKVQSRVLRTRMMLLKLMLLRPSVLAEVHRSDTNKPRVQSSAAMLEERLHREVCELCLSTVHLTLEEIHQALYTPNEFPAWYCLQVTFSAATVLVASTLSPVLGVSLDTEPGRSSWDRAIEIMERHKSTVASAEKGIEVAQQFRRYMESKVSARQSAQGSSNNAILNSVPDTFPTVLPVEFGSVSFDACEEHQAGRFQLNYGLESPSTAIEGLDLYLSSNSLDQAWLATQDFGQNDWILHWA</sequence>
<dbReference type="InterPro" id="IPR051127">
    <property type="entry name" value="Fungal_SecMet_Regulators"/>
</dbReference>
<evidence type="ECO:0000256" key="3">
    <source>
        <dbReference type="ARBA" id="ARBA00023163"/>
    </source>
</evidence>
<dbReference type="Proteomes" id="UP001239445">
    <property type="component" value="Unassembled WGS sequence"/>
</dbReference>
<dbReference type="AlphaFoldDB" id="A0AAJ0BIB3"/>
<gene>
    <name evidence="7" type="ORF">QBC47DRAFT_412919</name>
</gene>
<evidence type="ECO:0000256" key="4">
    <source>
        <dbReference type="ARBA" id="ARBA00023242"/>
    </source>
</evidence>
<evidence type="ECO:0000313" key="7">
    <source>
        <dbReference type="EMBL" id="KAK1756351.1"/>
    </source>
</evidence>